<comment type="caution">
    <text evidence="1">The sequence shown here is derived from an EMBL/GenBank/DDBJ whole genome shotgun (WGS) entry which is preliminary data.</text>
</comment>
<protein>
    <submittedName>
        <fullName evidence="1">Uncharacterized protein</fullName>
    </submittedName>
</protein>
<organism evidence="1 2">
    <name type="scientific">Vermiconidia calcicola</name>
    <dbReference type="NCBI Taxonomy" id="1690605"/>
    <lineage>
        <taxon>Eukaryota</taxon>
        <taxon>Fungi</taxon>
        <taxon>Dikarya</taxon>
        <taxon>Ascomycota</taxon>
        <taxon>Pezizomycotina</taxon>
        <taxon>Dothideomycetes</taxon>
        <taxon>Dothideomycetidae</taxon>
        <taxon>Mycosphaerellales</taxon>
        <taxon>Extremaceae</taxon>
        <taxon>Vermiconidia</taxon>
    </lineage>
</organism>
<name>A0ACC3NQ78_9PEZI</name>
<proteinExistence type="predicted"/>
<dbReference type="Proteomes" id="UP001281147">
    <property type="component" value="Unassembled WGS sequence"/>
</dbReference>
<sequence length="543" mass="60985">MDSFNVQALSHPTNEMEVVTDAQMRKTSVVSMSEKPAVQERVWGFAARVDSSVTIEEYMYWAKIEREMEAEEEKRLRAEKGKYPLANLIKGKLNKESQEAQKAEKEQRAMALQIVTEAEPQDPYKVTNAEWRLAARALRTASWGQMFFLITTDILGWSGAPFVFASVGYGSGVALYIICGIFASFSGWAIWKVFLDLDSSRYPMMSFGDPFFRLFGWKARHFINVAQSLQQFLTVAVLILSKSFNISQLASNDICFSGVMIIVMVIGMIFGLIRSLKKIGWLSNAAVWMNITNFVIIMVAAAAFKPYYPAVTKSTPIKTIEPIHVFGGTPPAQFQQQSLGFSSQFNAVNTMVYSYAGALLFVAFLAEMRNPMDFWKGLFCAQAFICVMYLLFGVFVYSFYGQYSANNIDNVIQPFALQSVGNVFTLLTGFIAVFMYFNIGMKTVYLEVFQQTFNFPPITTKKGKIMWYCLGPCYWILAFLFAAAVPNLNGIVSLVGAVFMINFTYSFPGMLYLGWSLQKAAALPGEGFNPATRETIRHDSGMK</sequence>
<gene>
    <name evidence="1" type="ORF">LTR37_003422</name>
</gene>
<keyword evidence="2" id="KW-1185">Reference proteome</keyword>
<accession>A0ACC3NQ78</accession>
<reference evidence="1" key="1">
    <citation type="submission" date="2023-07" db="EMBL/GenBank/DDBJ databases">
        <title>Black Yeasts Isolated from many extreme environments.</title>
        <authorList>
            <person name="Coleine C."/>
            <person name="Stajich J.E."/>
            <person name="Selbmann L."/>
        </authorList>
    </citation>
    <scope>NUCLEOTIDE SEQUENCE</scope>
    <source>
        <strain evidence="1">CCFEE 5714</strain>
    </source>
</reference>
<dbReference type="EMBL" id="JAUTXU010000019">
    <property type="protein sequence ID" value="KAK3721132.1"/>
    <property type="molecule type" value="Genomic_DNA"/>
</dbReference>
<evidence type="ECO:0000313" key="1">
    <source>
        <dbReference type="EMBL" id="KAK3721132.1"/>
    </source>
</evidence>
<evidence type="ECO:0000313" key="2">
    <source>
        <dbReference type="Proteomes" id="UP001281147"/>
    </source>
</evidence>